<dbReference type="EMBL" id="JARAOO010000004">
    <property type="protein sequence ID" value="KAJ7971126.1"/>
    <property type="molecule type" value="Genomic_DNA"/>
</dbReference>
<dbReference type="PANTHER" id="PTHR37984">
    <property type="entry name" value="PROTEIN CBG26694"/>
    <property type="match status" value="1"/>
</dbReference>
<dbReference type="AlphaFoldDB" id="A0AAD7PXR6"/>
<dbReference type="FunFam" id="3.30.70.270:FF:000020">
    <property type="entry name" value="Transposon Tf2-6 polyprotein-like Protein"/>
    <property type="match status" value="1"/>
</dbReference>
<dbReference type="InterPro" id="IPR043502">
    <property type="entry name" value="DNA/RNA_pol_sf"/>
</dbReference>
<dbReference type="InterPro" id="IPR050951">
    <property type="entry name" value="Retrovirus_Pol_polyprotein"/>
</dbReference>
<proteinExistence type="predicted"/>
<keyword evidence="4" id="KW-1185">Reference proteome</keyword>
<sequence>MKKTKCSFGEKEIEYLGHIISGNGVAADPEKIECMLEWPTPRTVKALRGFLGLSRYYRKFMKGYGNISIPLTELLKKEAFKWSQEAEEAFQRLKTAMTEAPVLGMPDFTTMFIIETDVCATGIRVVLMQTRNPIAFISKALALKHQALSTYEKEMLAIIFAIRKWSCYLVGRHFQIRTDHQSLRYLSD</sequence>
<dbReference type="InterPro" id="IPR043128">
    <property type="entry name" value="Rev_trsase/Diguanyl_cyclase"/>
</dbReference>
<dbReference type="GO" id="GO:0003824">
    <property type="term" value="F:catalytic activity"/>
    <property type="evidence" value="ECO:0007669"/>
    <property type="project" value="UniProtKB-KW"/>
</dbReference>
<keyword evidence="1" id="KW-0511">Multifunctional enzyme</keyword>
<name>A0AAD7PXR6_QUISA</name>
<protein>
    <submittedName>
        <fullName evidence="3">Ty3/gypsy retrotransposon protein</fullName>
    </submittedName>
</protein>
<evidence type="ECO:0000313" key="3">
    <source>
        <dbReference type="EMBL" id="KAJ7971126.1"/>
    </source>
</evidence>
<dbReference type="Pfam" id="PF17919">
    <property type="entry name" value="RT_RNaseH_2"/>
    <property type="match status" value="1"/>
</dbReference>
<dbReference type="Gene3D" id="3.10.20.370">
    <property type="match status" value="1"/>
</dbReference>
<comment type="caution">
    <text evidence="3">The sequence shown here is derived from an EMBL/GenBank/DDBJ whole genome shotgun (WGS) entry which is preliminary data.</text>
</comment>
<dbReference type="CDD" id="cd09274">
    <property type="entry name" value="RNase_HI_RT_Ty3"/>
    <property type="match status" value="1"/>
</dbReference>
<dbReference type="SUPFAM" id="SSF56672">
    <property type="entry name" value="DNA/RNA polymerases"/>
    <property type="match status" value="1"/>
</dbReference>
<dbReference type="InterPro" id="IPR041577">
    <property type="entry name" value="RT_RNaseH_2"/>
</dbReference>
<dbReference type="KEGG" id="qsa:O6P43_009203"/>
<reference evidence="3" key="1">
    <citation type="journal article" date="2023" name="Science">
        <title>Elucidation of the pathway for biosynthesis of saponin adjuvants from the soapbark tree.</title>
        <authorList>
            <person name="Reed J."/>
            <person name="Orme A."/>
            <person name="El-Demerdash A."/>
            <person name="Owen C."/>
            <person name="Martin L.B.B."/>
            <person name="Misra R.C."/>
            <person name="Kikuchi S."/>
            <person name="Rejzek M."/>
            <person name="Martin A.C."/>
            <person name="Harkess A."/>
            <person name="Leebens-Mack J."/>
            <person name="Louveau T."/>
            <person name="Stephenson M.J."/>
            <person name="Osbourn A."/>
        </authorList>
    </citation>
    <scope>NUCLEOTIDE SEQUENCE</scope>
    <source>
        <strain evidence="3">S10</strain>
    </source>
</reference>
<accession>A0AAD7PXR6</accession>
<organism evidence="3 4">
    <name type="scientific">Quillaja saponaria</name>
    <name type="common">Soap bark tree</name>
    <dbReference type="NCBI Taxonomy" id="32244"/>
    <lineage>
        <taxon>Eukaryota</taxon>
        <taxon>Viridiplantae</taxon>
        <taxon>Streptophyta</taxon>
        <taxon>Embryophyta</taxon>
        <taxon>Tracheophyta</taxon>
        <taxon>Spermatophyta</taxon>
        <taxon>Magnoliopsida</taxon>
        <taxon>eudicotyledons</taxon>
        <taxon>Gunneridae</taxon>
        <taxon>Pentapetalae</taxon>
        <taxon>rosids</taxon>
        <taxon>fabids</taxon>
        <taxon>Fabales</taxon>
        <taxon>Quillajaceae</taxon>
        <taxon>Quillaja</taxon>
    </lineage>
</organism>
<evidence type="ECO:0000259" key="2">
    <source>
        <dbReference type="Pfam" id="PF17919"/>
    </source>
</evidence>
<feature type="domain" description="Reverse transcriptase/retrotransposon-derived protein RNase H-like" evidence="2">
    <location>
        <begin position="82"/>
        <end position="176"/>
    </location>
</feature>
<dbReference type="Proteomes" id="UP001163823">
    <property type="component" value="Chromosome 4"/>
</dbReference>
<evidence type="ECO:0000313" key="4">
    <source>
        <dbReference type="Proteomes" id="UP001163823"/>
    </source>
</evidence>
<gene>
    <name evidence="3" type="ORF">O6P43_009203</name>
</gene>
<dbReference type="PANTHER" id="PTHR37984:SF5">
    <property type="entry name" value="PROTEIN NYNRIN-LIKE"/>
    <property type="match status" value="1"/>
</dbReference>
<dbReference type="Gene3D" id="3.30.70.270">
    <property type="match status" value="1"/>
</dbReference>
<evidence type="ECO:0000256" key="1">
    <source>
        <dbReference type="ARBA" id="ARBA00023268"/>
    </source>
</evidence>